<feature type="region of interest" description="Disordered" evidence="1">
    <location>
        <begin position="39"/>
        <end position="62"/>
    </location>
</feature>
<comment type="caution">
    <text evidence="2">The sequence shown here is derived from an EMBL/GenBank/DDBJ whole genome shotgun (WGS) entry which is preliminary data.</text>
</comment>
<proteinExistence type="predicted"/>
<evidence type="ECO:0000256" key="1">
    <source>
        <dbReference type="SAM" id="MobiDB-lite"/>
    </source>
</evidence>
<dbReference type="OrthoDB" id="1748766at2759"/>
<evidence type="ECO:0000313" key="3">
    <source>
        <dbReference type="Proteomes" id="UP000636800"/>
    </source>
</evidence>
<name>A0A835RDT7_VANPL</name>
<accession>A0A835RDT7</accession>
<dbReference type="AlphaFoldDB" id="A0A835RDT7"/>
<gene>
    <name evidence="2" type="ORF">HPP92_008085</name>
</gene>
<evidence type="ECO:0000313" key="2">
    <source>
        <dbReference type="EMBL" id="KAG0489274.1"/>
    </source>
</evidence>
<dbReference type="EMBL" id="JADCNL010000003">
    <property type="protein sequence ID" value="KAG0489274.1"/>
    <property type="molecule type" value="Genomic_DNA"/>
</dbReference>
<keyword evidence="3" id="KW-1185">Reference proteome</keyword>
<organism evidence="2 3">
    <name type="scientific">Vanilla planifolia</name>
    <name type="common">Vanilla</name>
    <dbReference type="NCBI Taxonomy" id="51239"/>
    <lineage>
        <taxon>Eukaryota</taxon>
        <taxon>Viridiplantae</taxon>
        <taxon>Streptophyta</taxon>
        <taxon>Embryophyta</taxon>
        <taxon>Tracheophyta</taxon>
        <taxon>Spermatophyta</taxon>
        <taxon>Magnoliopsida</taxon>
        <taxon>Liliopsida</taxon>
        <taxon>Asparagales</taxon>
        <taxon>Orchidaceae</taxon>
        <taxon>Vanilloideae</taxon>
        <taxon>Vanilleae</taxon>
        <taxon>Vanilla</taxon>
    </lineage>
</organism>
<protein>
    <submittedName>
        <fullName evidence="2">Uncharacterized protein</fullName>
    </submittedName>
</protein>
<dbReference type="Proteomes" id="UP000636800">
    <property type="component" value="Chromosome 3"/>
</dbReference>
<sequence length="124" mass="14055">MPMRLQTEACRGVGEVPIESAIRVAYRLLQLADATHVVSPTAPEGAAEASVGRTTRRRRTDKVKLRCHRPVIAAAAVPAFRSKSWGLSDKGKEEKSMEFVSWTLRRSRRRGQRLPDFRIRESHF</sequence>
<reference evidence="2 3" key="1">
    <citation type="journal article" date="2020" name="Nat. Food">
        <title>A phased Vanilla planifolia genome enables genetic improvement of flavour and production.</title>
        <authorList>
            <person name="Hasing T."/>
            <person name="Tang H."/>
            <person name="Brym M."/>
            <person name="Khazi F."/>
            <person name="Huang T."/>
            <person name="Chambers A.H."/>
        </authorList>
    </citation>
    <scope>NUCLEOTIDE SEQUENCE [LARGE SCALE GENOMIC DNA]</scope>
    <source>
        <tissue evidence="2">Leaf</tissue>
    </source>
</reference>